<protein>
    <recommendedName>
        <fullName evidence="1">TniQ domain-containing protein</fullName>
    </recommendedName>
</protein>
<proteinExistence type="predicted"/>
<sequence>MMENAPPRQLPVRLPPVANELLSSWIARHAAFYAVPPLVMLRHCLPEVRSLRAADLHLSVDQAIRLAGMFATEPAGVRRMTFTNVAQSSRRLIAVRPQQSCPNCSARRTEPEPTLRSQLVGWRLTCPACRGLFRDTDGRELPSPFRQYRAAAIRGERLLDDEAEHGIVTWTSPTEIARLLLMRRIPRPIPRESDLWRFRVLGAIIPDLDGIVAAEQENLPTPASPILRLHMRPALLAGIAIVERAGPEMLRMLRHHMVGDNRFRFTDTTERMIAQAHWPRPSVQLQLI</sequence>
<comment type="caution">
    <text evidence="2">The sequence shown here is derived from an EMBL/GenBank/DDBJ whole genome shotgun (WGS) entry which is preliminary data.</text>
</comment>
<evidence type="ECO:0000313" key="3">
    <source>
        <dbReference type="Proteomes" id="UP000536262"/>
    </source>
</evidence>
<evidence type="ECO:0000259" key="1">
    <source>
        <dbReference type="Pfam" id="PF06527"/>
    </source>
</evidence>
<gene>
    <name evidence="2" type="ORF">GGR00_005737</name>
</gene>
<name>A0A7X0FE31_9HYPH</name>
<organism evidence="2 3">
    <name type="scientific">Aminobacter aganoensis</name>
    <dbReference type="NCBI Taxonomy" id="83264"/>
    <lineage>
        <taxon>Bacteria</taxon>
        <taxon>Pseudomonadati</taxon>
        <taxon>Pseudomonadota</taxon>
        <taxon>Alphaproteobacteria</taxon>
        <taxon>Hyphomicrobiales</taxon>
        <taxon>Phyllobacteriaceae</taxon>
        <taxon>Aminobacter</taxon>
    </lineage>
</organism>
<dbReference type="InterPro" id="IPR009492">
    <property type="entry name" value="TniQ"/>
</dbReference>
<dbReference type="RefSeq" id="WP_184702836.1">
    <property type="nucleotide sequence ID" value="NZ_JACHOU010000041.1"/>
</dbReference>
<feature type="domain" description="TniQ" evidence="1">
    <location>
        <begin position="11"/>
        <end position="124"/>
    </location>
</feature>
<accession>A0A7X0FE31</accession>
<reference evidence="2 3" key="1">
    <citation type="submission" date="2020-08" db="EMBL/GenBank/DDBJ databases">
        <title>Genomic Encyclopedia of Type Strains, Phase IV (KMG-IV): sequencing the most valuable type-strain genomes for metagenomic binning, comparative biology and taxonomic classification.</title>
        <authorList>
            <person name="Goeker M."/>
        </authorList>
    </citation>
    <scope>NUCLEOTIDE SEQUENCE [LARGE SCALE GENOMIC DNA]</scope>
    <source>
        <strain evidence="2 3">DSM 7051</strain>
    </source>
</reference>
<evidence type="ECO:0000313" key="2">
    <source>
        <dbReference type="EMBL" id="MBB6357907.1"/>
    </source>
</evidence>
<dbReference type="AlphaFoldDB" id="A0A7X0FE31"/>
<dbReference type="EMBL" id="JACHOU010000041">
    <property type="protein sequence ID" value="MBB6357907.1"/>
    <property type="molecule type" value="Genomic_DNA"/>
</dbReference>
<dbReference type="Proteomes" id="UP000536262">
    <property type="component" value="Unassembled WGS sequence"/>
</dbReference>
<keyword evidence="3" id="KW-1185">Reference proteome</keyword>
<dbReference type="Pfam" id="PF06527">
    <property type="entry name" value="TniQ"/>
    <property type="match status" value="1"/>
</dbReference>